<reference evidence="1 2" key="1">
    <citation type="submission" date="2011-11" db="EMBL/GenBank/DDBJ databases">
        <title>Whole genome shotgun sequence of Gordonia araii NBRC 100433.</title>
        <authorList>
            <person name="Yoshida Y."/>
            <person name="Hosoyama A."/>
            <person name="Tsuchikane K."/>
            <person name="Katsumata H."/>
            <person name="Yamazaki S."/>
            <person name="Fujita N."/>
        </authorList>
    </citation>
    <scope>NUCLEOTIDE SEQUENCE [LARGE SCALE GENOMIC DNA]</scope>
    <source>
        <strain evidence="1 2">NBRC 100433</strain>
    </source>
</reference>
<dbReference type="SUPFAM" id="SSF50475">
    <property type="entry name" value="FMN-binding split barrel"/>
    <property type="match status" value="1"/>
</dbReference>
<comment type="caution">
    <text evidence="1">The sequence shown here is derived from an EMBL/GenBank/DDBJ whole genome shotgun (WGS) entry which is preliminary data.</text>
</comment>
<evidence type="ECO:0000313" key="2">
    <source>
        <dbReference type="Proteomes" id="UP000035088"/>
    </source>
</evidence>
<dbReference type="EMBL" id="BAEE01000022">
    <property type="protein sequence ID" value="GAB08946.1"/>
    <property type="molecule type" value="Genomic_DNA"/>
</dbReference>
<keyword evidence="2" id="KW-1185">Reference proteome</keyword>
<dbReference type="InterPro" id="IPR004378">
    <property type="entry name" value="F420H2_quin_Rdtase"/>
</dbReference>
<accession>G7GZC1</accession>
<dbReference type="STRING" id="1073574.GOARA_022_00220"/>
<gene>
    <name evidence="1" type="ORF">GOARA_022_00220</name>
</gene>
<sequence>MADSNHYIAPSRMDRAFNAAVRWLTERGVSLAGSQALTVVGRVSGRPHTVPVNPMSLDGGEYLVAARGETDWVRNARAAGSARLRRGRRDRAVALVEVPDERRAPIIAAYLSKWGWEVGRFLPEGVAADASVDELAVHAHQIPVFAVK</sequence>
<dbReference type="AlphaFoldDB" id="G7GZC1"/>
<dbReference type="InterPro" id="IPR012349">
    <property type="entry name" value="Split_barrel_FMN-bd"/>
</dbReference>
<evidence type="ECO:0008006" key="3">
    <source>
        <dbReference type="Google" id="ProtNLM"/>
    </source>
</evidence>
<dbReference type="OrthoDB" id="5186446at2"/>
<protein>
    <recommendedName>
        <fullName evidence="3">Nitroreductase family deazaflavin-dependent oxidoreductase</fullName>
    </recommendedName>
</protein>
<dbReference type="RefSeq" id="WP_007321023.1">
    <property type="nucleotide sequence ID" value="NZ_BAEE01000022.1"/>
</dbReference>
<dbReference type="Gene3D" id="2.30.110.10">
    <property type="entry name" value="Electron Transport, Fmn-binding Protein, Chain A"/>
    <property type="match status" value="1"/>
</dbReference>
<name>G7GZC1_9ACTN</name>
<dbReference type="GO" id="GO:0016491">
    <property type="term" value="F:oxidoreductase activity"/>
    <property type="evidence" value="ECO:0007669"/>
    <property type="project" value="InterPro"/>
</dbReference>
<dbReference type="Proteomes" id="UP000035088">
    <property type="component" value="Unassembled WGS sequence"/>
</dbReference>
<organism evidence="1 2">
    <name type="scientific">Gordonia araii NBRC 100433</name>
    <dbReference type="NCBI Taxonomy" id="1073574"/>
    <lineage>
        <taxon>Bacteria</taxon>
        <taxon>Bacillati</taxon>
        <taxon>Actinomycetota</taxon>
        <taxon>Actinomycetes</taxon>
        <taxon>Mycobacteriales</taxon>
        <taxon>Gordoniaceae</taxon>
        <taxon>Gordonia</taxon>
    </lineage>
</organism>
<dbReference type="Pfam" id="PF04075">
    <property type="entry name" value="F420H2_quin_red"/>
    <property type="match status" value="1"/>
</dbReference>
<evidence type="ECO:0000313" key="1">
    <source>
        <dbReference type="EMBL" id="GAB08946.1"/>
    </source>
</evidence>
<proteinExistence type="predicted"/>